<dbReference type="AlphaFoldDB" id="A0A6G7ZMV9"/>
<evidence type="ECO:0000259" key="3">
    <source>
        <dbReference type="PROSITE" id="PS51462"/>
    </source>
</evidence>
<dbReference type="GO" id="GO:0016787">
    <property type="term" value="F:hydrolase activity"/>
    <property type="evidence" value="ECO:0007669"/>
    <property type="project" value="UniProtKB-KW"/>
</dbReference>
<sequence>MADLTTKAVRIAATAAHKLLKAFWFIRRPRTFGAHAIALTPGNRLILVRLRYAPGWRVPGGGRSEHEAPVEAALRELREEIGMTAHGEAKLARDFQEPTDFKRDTASLVIVRDVEYRPKSWNWEVEAVTETSLDALPQPMSEISARWIEAMRPLL</sequence>
<dbReference type="PROSITE" id="PS51462">
    <property type="entry name" value="NUDIX"/>
    <property type="match status" value="1"/>
</dbReference>
<feature type="domain" description="Nudix hydrolase" evidence="3">
    <location>
        <begin position="4"/>
        <end position="155"/>
    </location>
</feature>
<dbReference type="Proteomes" id="UP000502502">
    <property type="component" value="Chromosome"/>
</dbReference>
<dbReference type="Gene3D" id="3.90.79.10">
    <property type="entry name" value="Nucleoside Triphosphate Pyrophosphohydrolase"/>
    <property type="match status" value="1"/>
</dbReference>
<evidence type="ECO:0000256" key="1">
    <source>
        <dbReference type="ARBA" id="ARBA00001946"/>
    </source>
</evidence>
<dbReference type="InterPro" id="IPR015797">
    <property type="entry name" value="NUDIX_hydrolase-like_dom_sf"/>
</dbReference>
<dbReference type="InterPro" id="IPR000086">
    <property type="entry name" value="NUDIX_hydrolase_dom"/>
</dbReference>
<dbReference type="RefSeq" id="WP_166093721.1">
    <property type="nucleotide sequence ID" value="NZ_CP049871.1"/>
</dbReference>
<accession>A0A6G7ZMV9</accession>
<dbReference type="InterPro" id="IPR020084">
    <property type="entry name" value="NUDIX_hydrolase_CS"/>
</dbReference>
<proteinExistence type="predicted"/>
<dbReference type="KEGG" id="ssin:G7078_05245"/>
<reference evidence="4 5" key="1">
    <citation type="submission" date="2020-03" db="EMBL/GenBank/DDBJ databases">
        <title>Sphingomonas sp. nov., isolated from fish.</title>
        <authorList>
            <person name="Hyun D.-W."/>
            <person name="Bae J.-W."/>
        </authorList>
    </citation>
    <scope>NUCLEOTIDE SEQUENCE [LARGE SCALE GENOMIC DNA]</scope>
    <source>
        <strain evidence="4 5">HDW15C</strain>
    </source>
</reference>
<dbReference type="Pfam" id="PF00293">
    <property type="entry name" value="NUDIX"/>
    <property type="match status" value="1"/>
</dbReference>
<evidence type="ECO:0000256" key="2">
    <source>
        <dbReference type="ARBA" id="ARBA00022801"/>
    </source>
</evidence>
<evidence type="ECO:0000313" key="5">
    <source>
        <dbReference type="Proteomes" id="UP000502502"/>
    </source>
</evidence>
<dbReference type="EMBL" id="CP049871">
    <property type="protein sequence ID" value="QIL02250.1"/>
    <property type="molecule type" value="Genomic_DNA"/>
</dbReference>
<comment type="cofactor">
    <cofactor evidence="1">
        <name>Mg(2+)</name>
        <dbReference type="ChEBI" id="CHEBI:18420"/>
    </cofactor>
</comment>
<organism evidence="4 5">
    <name type="scientific">Sphingomonas sinipercae</name>
    <dbReference type="NCBI Taxonomy" id="2714944"/>
    <lineage>
        <taxon>Bacteria</taxon>
        <taxon>Pseudomonadati</taxon>
        <taxon>Pseudomonadota</taxon>
        <taxon>Alphaproteobacteria</taxon>
        <taxon>Sphingomonadales</taxon>
        <taxon>Sphingomonadaceae</taxon>
        <taxon>Sphingomonas</taxon>
    </lineage>
</organism>
<dbReference type="SUPFAM" id="SSF55811">
    <property type="entry name" value="Nudix"/>
    <property type="match status" value="1"/>
</dbReference>
<keyword evidence="2" id="KW-0378">Hydrolase</keyword>
<keyword evidence="5" id="KW-1185">Reference proteome</keyword>
<name>A0A6G7ZMV9_9SPHN</name>
<protein>
    <submittedName>
        <fullName evidence="4">NUDIX domain-containing protein</fullName>
    </submittedName>
</protein>
<gene>
    <name evidence="4" type="ORF">G7078_05245</name>
</gene>
<evidence type="ECO:0000313" key="4">
    <source>
        <dbReference type="EMBL" id="QIL02250.1"/>
    </source>
</evidence>
<dbReference type="PROSITE" id="PS00893">
    <property type="entry name" value="NUDIX_BOX"/>
    <property type="match status" value="1"/>
</dbReference>